<dbReference type="Proteomes" id="UP000807342">
    <property type="component" value="Unassembled WGS sequence"/>
</dbReference>
<evidence type="ECO:0000313" key="1">
    <source>
        <dbReference type="EMBL" id="KAF9447061.1"/>
    </source>
</evidence>
<dbReference type="AlphaFoldDB" id="A0A9P5XD28"/>
<gene>
    <name evidence="1" type="ORF">P691DRAFT_143376</name>
</gene>
<dbReference type="EMBL" id="MU151217">
    <property type="protein sequence ID" value="KAF9447061.1"/>
    <property type="molecule type" value="Genomic_DNA"/>
</dbReference>
<sequence>MEYVPENPRDYIASFVPEAHAPEFPFTLNIRLGKVTPVYIALGTNDSDSSPPHSLEWQSL</sequence>
<accession>A0A9P5XD28</accession>
<protein>
    <submittedName>
        <fullName evidence="1">Uncharacterized protein</fullName>
    </submittedName>
</protein>
<proteinExistence type="predicted"/>
<evidence type="ECO:0000313" key="2">
    <source>
        <dbReference type="Proteomes" id="UP000807342"/>
    </source>
</evidence>
<reference evidence="1" key="1">
    <citation type="submission" date="2020-11" db="EMBL/GenBank/DDBJ databases">
        <authorList>
            <consortium name="DOE Joint Genome Institute"/>
            <person name="Ahrendt S."/>
            <person name="Riley R."/>
            <person name="Andreopoulos W."/>
            <person name="Labutti K."/>
            <person name="Pangilinan J."/>
            <person name="Ruiz-Duenas F.J."/>
            <person name="Barrasa J.M."/>
            <person name="Sanchez-Garcia M."/>
            <person name="Camarero S."/>
            <person name="Miyauchi S."/>
            <person name="Serrano A."/>
            <person name="Linde D."/>
            <person name="Babiker R."/>
            <person name="Drula E."/>
            <person name="Ayuso-Fernandez I."/>
            <person name="Pacheco R."/>
            <person name="Padilla G."/>
            <person name="Ferreira P."/>
            <person name="Barriuso J."/>
            <person name="Kellner H."/>
            <person name="Castanera R."/>
            <person name="Alfaro M."/>
            <person name="Ramirez L."/>
            <person name="Pisabarro A.G."/>
            <person name="Kuo A."/>
            <person name="Tritt A."/>
            <person name="Lipzen A."/>
            <person name="He G."/>
            <person name="Yan M."/>
            <person name="Ng V."/>
            <person name="Cullen D."/>
            <person name="Martin F."/>
            <person name="Rosso M.-N."/>
            <person name="Henrissat B."/>
            <person name="Hibbett D."/>
            <person name="Martinez A.T."/>
            <person name="Grigoriev I.V."/>
        </authorList>
    </citation>
    <scope>NUCLEOTIDE SEQUENCE</scope>
    <source>
        <strain evidence="1">MF-IS2</strain>
    </source>
</reference>
<keyword evidence="2" id="KW-1185">Reference proteome</keyword>
<organism evidence="1 2">
    <name type="scientific">Macrolepiota fuliginosa MF-IS2</name>
    <dbReference type="NCBI Taxonomy" id="1400762"/>
    <lineage>
        <taxon>Eukaryota</taxon>
        <taxon>Fungi</taxon>
        <taxon>Dikarya</taxon>
        <taxon>Basidiomycota</taxon>
        <taxon>Agaricomycotina</taxon>
        <taxon>Agaricomycetes</taxon>
        <taxon>Agaricomycetidae</taxon>
        <taxon>Agaricales</taxon>
        <taxon>Agaricineae</taxon>
        <taxon>Agaricaceae</taxon>
        <taxon>Macrolepiota</taxon>
    </lineage>
</organism>
<name>A0A9P5XD28_9AGAR</name>
<comment type="caution">
    <text evidence="1">The sequence shown here is derived from an EMBL/GenBank/DDBJ whole genome shotgun (WGS) entry which is preliminary data.</text>
</comment>